<name>A0AAW0M7M7_QUESU</name>
<gene>
    <name evidence="2" type="ORF">CFP56_004781</name>
</gene>
<comment type="caution">
    <text evidence="2">The sequence shown here is derived from an EMBL/GenBank/DDBJ whole genome shotgun (WGS) entry which is preliminary data.</text>
</comment>
<dbReference type="Proteomes" id="UP000237347">
    <property type="component" value="Unassembled WGS sequence"/>
</dbReference>
<proteinExistence type="predicted"/>
<protein>
    <submittedName>
        <fullName evidence="2">Uncharacterized protein</fullName>
    </submittedName>
</protein>
<dbReference type="AlphaFoldDB" id="A0AAW0M7M7"/>
<evidence type="ECO:0000313" key="3">
    <source>
        <dbReference type="Proteomes" id="UP000237347"/>
    </source>
</evidence>
<organism evidence="2 3">
    <name type="scientific">Quercus suber</name>
    <name type="common">Cork oak</name>
    <dbReference type="NCBI Taxonomy" id="58331"/>
    <lineage>
        <taxon>Eukaryota</taxon>
        <taxon>Viridiplantae</taxon>
        <taxon>Streptophyta</taxon>
        <taxon>Embryophyta</taxon>
        <taxon>Tracheophyta</taxon>
        <taxon>Spermatophyta</taxon>
        <taxon>Magnoliopsida</taxon>
        <taxon>eudicotyledons</taxon>
        <taxon>Gunneridae</taxon>
        <taxon>Pentapetalae</taxon>
        <taxon>rosids</taxon>
        <taxon>fabids</taxon>
        <taxon>Fagales</taxon>
        <taxon>Fagaceae</taxon>
        <taxon>Quercus</taxon>
    </lineage>
</organism>
<accession>A0AAW0M7M7</accession>
<sequence length="152" mass="16679">MTENQWKPKAGEDIIIALSCRASSSSSIPLDVTKESTSSKDFMRQRQRPLDKPEALERSRSNGSDSGSIPERSLSGNLDTNSLLSEFTEYLRLSFPTLPPLLLAPRIGVFRSVPDLATGTGGNFPNLQILALLSIDHLQMYALNYVPTLGLE</sequence>
<reference evidence="2 3" key="1">
    <citation type="journal article" date="2018" name="Sci. Data">
        <title>The draft genome sequence of cork oak.</title>
        <authorList>
            <person name="Ramos A.M."/>
            <person name="Usie A."/>
            <person name="Barbosa P."/>
            <person name="Barros P.M."/>
            <person name="Capote T."/>
            <person name="Chaves I."/>
            <person name="Simoes F."/>
            <person name="Abreu I."/>
            <person name="Carrasquinho I."/>
            <person name="Faro C."/>
            <person name="Guimaraes J.B."/>
            <person name="Mendonca D."/>
            <person name="Nobrega F."/>
            <person name="Rodrigues L."/>
            <person name="Saibo N.J.M."/>
            <person name="Varela M.C."/>
            <person name="Egas C."/>
            <person name="Matos J."/>
            <person name="Miguel C.M."/>
            <person name="Oliveira M.M."/>
            <person name="Ricardo C.P."/>
            <person name="Goncalves S."/>
        </authorList>
    </citation>
    <scope>NUCLEOTIDE SEQUENCE [LARGE SCALE GENOMIC DNA]</scope>
    <source>
        <strain evidence="3">cv. HL8</strain>
    </source>
</reference>
<dbReference type="EMBL" id="PKMF04000011">
    <property type="protein sequence ID" value="KAK7859645.1"/>
    <property type="molecule type" value="Genomic_DNA"/>
</dbReference>
<evidence type="ECO:0000256" key="1">
    <source>
        <dbReference type="SAM" id="MobiDB-lite"/>
    </source>
</evidence>
<feature type="compositionally biased region" description="Basic and acidic residues" evidence="1">
    <location>
        <begin position="32"/>
        <end position="60"/>
    </location>
</feature>
<keyword evidence="3" id="KW-1185">Reference proteome</keyword>
<evidence type="ECO:0000313" key="2">
    <source>
        <dbReference type="EMBL" id="KAK7859645.1"/>
    </source>
</evidence>
<feature type="region of interest" description="Disordered" evidence="1">
    <location>
        <begin position="24"/>
        <end position="79"/>
    </location>
</feature>